<protein>
    <submittedName>
        <fullName evidence="2">Uncharacterized protein</fullName>
    </submittedName>
</protein>
<dbReference type="RefSeq" id="WP_088757525.1">
    <property type="nucleotide sequence ID" value="NZ_NJGV01000040.1"/>
</dbReference>
<keyword evidence="3" id="KW-1185">Reference proteome</keyword>
<evidence type="ECO:0000313" key="3">
    <source>
        <dbReference type="Proteomes" id="UP000214747"/>
    </source>
</evidence>
<proteinExistence type="predicted"/>
<dbReference type="Proteomes" id="UP000214747">
    <property type="component" value="Unassembled WGS sequence"/>
</dbReference>
<organism evidence="2 3">
    <name type="scientific">Herbaspirillum aquaticum</name>
    <dbReference type="NCBI Taxonomy" id="568783"/>
    <lineage>
        <taxon>Bacteria</taxon>
        <taxon>Pseudomonadati</taxon>
        <taxon>Pseudomonadota</taxon>
        <taxon>Betaproteobacteria</taxon>
        <taxon>Burkholderiales</taxon>
        <taxon>Oxalobacteraceae</taxon>
        <taxon>Herbaspirillum</taxon>
    </lineage>
</organism>
<evidence type="ECO:0000256" key="1">
    <source>
        <dbReference type="SAM" id="MobiDB-lite"/>
    </source>
</evidence>
<comment type="caution">
    <text evidence="2">The sequence shown here is derived from an EMBL/GenBank/DDBJ whole genome shotgun (WGS) entry which is preliminary data.</text>
</comment>
<reference evidence="2 3" key="1">
    <citation type="journal article" date="2010" name="Int. J. Syst. Evol. Microbiol.">
        <title>Reclassification of Herbaspirillum putei as a later heterotypic synonym of Herbaspirillum huttiense, with the description of H. huttiense subsp. huttiense subsp. nov. and H. huttiense subsp. putei subsp. nov., comb. nov., and description of Herbaspirillum aquaticum sp. nov.</title>
        <authorList>
            <person name="Dobritsa A.P."/>
            <person name="Reddy M.C."/>
            <person name="Samadpour M."/>
        </authorList>
    </citation>
    <scope>NUCLEOTIDE SEQUENCE [LARGE SCALE GENOMIC DNA]</scope>
    <source>
        <strain evidence="2 3">IEH 4430</strain>
    </source>
</reference>
<evidence type="ECO:0000313" key="2">
    <source>
        <dbReference type="EMBL" id="OWY31821.1"/>
    </source>
</evidence>
<dbReference type="AlphaFoldDB" id="A0A225SL86"/>
<name>A0A225SL86_9BURK</name>
<sequence length="86" mass="9656">MMQQSNIITRRRGIMGVRADTGSLPPELRQSVEAMNKAFSDFKAEHTKQLDDIRKGLPSADQTAKVEKIGAFMDELQKQIADAHTR</sequence>
<feature type="region of interest" description="Disordered" evidence="1">
    <location>
        <begin position="1"/>
        <end position="23"/>
    </location>
</feature>
<accession>A0A225SL86</accession>
<gene>
    <name evidence="2" type="ORF">CEJ45_24175</name>
</gene>
<dbReference type="EMBL" id="NJGV01000040">
    <property type="protein sequence ID" value="OWY31821.1"/>
    <property type="molecule type" value="Genomic_DNA"/>
</dbReference>